<feature type="non-terminal residue" evidence="9">
    <location>
        <position position="1"/>
    </location>
</feature>
<evidence type="ECO:0000256" key="4">
    <source>
        <dbReference type="ARBA" id="ARBA00022793"/>
    </source>
</evidence>
<dbReference type="Gene3D" id="3.20.20.70">
    <property type="entry name" value="Aldolase class I"/>
    <property type="match status" value="1"/>
</dbReference>
<dbReference type="GO" id="GO:0005829">
    <property type="term" value="C:cytosol"/>
    <property type="evidence" value="ECO:0007669"/>
    <property type="project" value="TreeGrafter"/>
</dbReference>
<dbReference type="InterPro" id="IPR014732">
    <property type="entry name" value="OMPdecase"/>
</dbReference>
<dbReference type="InterPro" id="IPR013785">
    <property type="entry name" value="Aldolase_TIM"/>
</dbReference>
<dbReference type="AlphaFoldDB" id="X1N7Y5"/>
<comment type="caution">
    <text evidence="9">The sequence shown here is derived from an EMBL/GenBank/DDBJ whole genome shotgun (WGS) entry which is preliminary data.</text>
</comment>
<dbReference type="UniPathway" id="UPA00070">
    <property type="reaction ID" value="UER00120"/>
</dbReference>
<protein>
    <recommendedName>
        <fullName evidence="3">Orotidine 5'-phosphate decarboxylase</fullName>
        <ecNumber evidence="2">4.1.1.23</ecNumber>
    </recommendedName>
    <alternativeName>
        <fullName evidence="7">OMP decarboxylase</fullName>
    </alternativeName>
</protein>
<evidence type="ECO:0000256" key="7">
    <source>
        <dbReference type="ARBA" id="ARBA00033428"/>
    </source>
</evidence>
<dbReference type="EC" id="4.1.1.23" evidence="2"/>
<accession>X1N7Y5</accession>
<evidence type="ECO:0000256" key="3">
    <source>
        <dbReference type="ARBA" id="ARBA00021923"/>
    </source>
</evidence>
<dbReference type="GO" id="GO:0006207">
    <property type="term" value="P:'de novo' pyrimidine nucleobase biosynthetic process"/>
    <property type="evidence" value="ECO:0007669"/>
    <property type="project" value="InterPro"/>
</dbReference>
<dbReference type="CDD" id="cd04725">
    <property type="entry name" value="OMP_decarboxylase_like"/>
    <property type="match status" value="1"/>
</dbReference>
<gene>
    <name evidence="9" type="ORF">S06H3_18402</name>
</gene>
<evidence type="ECO:0000313" key="9">
    <source>
        <dbReference type="EMBL" id="GAI14759.1"/>
    </source>
</evidence>
<evidence type="ECO:0000256" key="5">
    <source>
        <dbReference type="ARBA" id="ARBA00022975"/>
    </source>
</evidence>
<keyword evidence="4" id="KW-0210">Decarboxylase</keyword>
<reference evidence="9" key="1">
    <citation type="journal article" date="2014" name="Front. Microbiol.">
        <title>High frequency of phylogenetically diverse reductive dehalogenase-homologous genes in deep subseafloor sedimentary metagenomes.</title>
        <authorList>
            <person name="Kawai M."/>
            <person name="Futagami T."/>
            <person name="Toyoda A."/>
            <person name="Takaki Y."/>
            <person name="Nishi S."/>
            <person name="Hori S."/>
            <person name="Arai W."/>
            <person name="Tsubouchi T."/>
            <person name="Morono Y."/>
            <person name="Uchiyama I."/>
            <person name="Ito T."/>
            <person name="Fujiyama A."/>
            <person name="Inagaki F."/>
            <person name="Takami H."/>
        </authorList>
    </citation>
    <scope>NUCLEOTIDE SEQUENCE</scope>
    <source>
        <strain evidence="9">Expedition CK06-06</strain>
    </source>
</reference>
<evidence type="ECO:0000259" key="8">
    <source>
        <dbReference type="SMART" id="SM00934"/>
    </source>
</evidence>
<keyword evidence="5" id="KW-0665">Pyrimidine biosynthesis</keyword>
<dbReference type="InterPro" id="IPR001754">
    <property type="entry name" value="OMPdeCOase_dom"/>
</dbReference>
<dbReference type="PANTHER" id="PTHR32119">
    <property type="entry name" value="OROTIDINE 5'-PHOSPHATE DECARBOXYLASE"/>
    <property type="match status" value="1"/>
</dbReference>
<dbReference type="SUPFAM" id="SSF51366">
    <property type="entry name" value="Ribulose-phoshate binding barrel"/>
    <property type="match status" value="1"/>
</dbReference>
<name>X1N7Y5_9ZZZZ</name>
<proteinExistence type="predicted"/>
<dbReference type="PANTHER" id="PTHR32119:SF2">
    <property type="entry name" value="OROTIDINE 5'-PHOSPHATE DECARBOXYLASE"/>
    <property type="match status" value="1"/>
</dbReference>
<dbReference type="InterPro" id="IPR011060">
    <property type="entry name" value="RibuloseP-bd_barrel"/>
</dbReference>
<evidence type="ECO:0000256" key="6">
    <source>
        <dbReference type="ARBA" id="ARBA00023239"/>
    </source>
</evidence>
<dbReference type="GO" id="GO:0044205">
    <property type="term" value="P:'de novo' UMP biosynthetic process"/>
    <property type="evidence" value="ECO:0007669"/>
    <property type="project" value="UniProtKB-UniPathway"/>
</dbReference>
<dbReference type="NCBIfam" id="TIGR01740">
    <property type="entry name" value="pyrF"/>
    <property type="match status" value="1"/>
</dbReference>
<organism evidence="9">
    <name type="scientific">marine sediment metagenome</name>
    <dbReference type="NCBI Taxonomy" id="412755"/>
    <lineage>
        <taxon>unclassified sequences</taxon>
        <taxon>metagenomes</taxon>
        <taxon>ecological metagenomes</taxon>
    </lineage>
</organism>
<comment type="pathway">
    <text evidence="1">Pyrimidine metabolism; UMP biosynthesis via de novo pathway; UMP from orotate: step 2/2.</text>
</comment>
<dbReference type="GO" id="GO:0004590">
    <property type="term" value="F:orotidine-5'-phosphate decarboxylase activity"/>
    <property type="evidence" value="ECO:0007669"/>
    <property type="project" value="UniProtKB-EC"/>
</dbReference>
<sequence>SSMNNKLIVALDVDTMTEAERLLDLLLPEVKIFKVGIRLFTACGPKIVKMISSRGAKVFLDLKFCDIPNVVSRAIESAAGLGVFMLTVHILGSRRMLTESMKAVRSIARAQRPLIIGVTVLTSFNQDSLREIGIEKPLIDEVLSLALIAKQEGLDGVVCSPREVAPIPQAIFFSNEPCAFISYLREISATFLSIFSGPQA</sequence>
<dbReference type="EMBL" id="BARV01009304">
    <property type="protein sequence ID" value="GAI14759.1"/>
    <property type="molecule type" value="Genomic_DNA"/>
</dbReference>
<evidence type="ECO:0000256" key="2">
    <source>
        <dbReference type="ARBA" id="ARBA00012321"/>
    </source>
</evidence>
<feature type="domain" description="Orotidine 5'-phosphate decarboxylase" evidence="8">
    <location>
        <begin position="6"/>
        <end position="184"/>
    </location>
</feature>
<dbReference type="Pfam" id="PF00215">
    <property type="entry name" value="OMPdecase"/>
    <property type="match status" value="1"/>
</dbReference>
<keyword evidence="6" id="KW-0456">Lyase</keyword>
<evidence type="ECO:0000256" key="1">
    <source>
        <dbReference type="ARBA" id="ARBA00004861"/>
    </source>
</evidence>
<dbReference type="SMART" id="SM00934">
    <property type="entry name" value="OMPdecase"/>
    <property type="match status" value="1"/>
</dbReference>